<evidence type="ECO:0000313" key="5">
    <source>
        <dbReference type="Proteomes" id="UP000358159"/>
    </source>
</evidence>
<organism evidence="2 5">
    <name type="scientific">Segatella copri</name>
    <dbReference type="NCBI Taxonomy" id="165179"/>
    <lineage>
        <taxon>Bacteria</taxon>
        <taxon>Pseudomonadati</taxon>
        <taxon>Bacteroidota</taxon>
        <taxon>Bacteroidia</taxon>
        <taxon>Bacteroidales</taxon>
        <taxon>Prevotellaceae</taxon>
        <taxon>Segatella</taxon>
    </lineage>
</organism>
<evidence type="ECO:0000313" key="2">
    <source>
        <dbReference type="EMBL" id="MQO54433.1"/>
    </source>
</evidence>
<dbReference type="Proteomes" id="UP001208620">
    <property type="component" value="Unassembled WGS sequence"/>
</dbReference>
<sequence>MATIRETLKQLAADTLPDYTYLFEDWDTADTKLEKLNYPAIVCIIPASGTTEIRNGRVYDTVNVALAYLDTVPRGAEGEDNGECIDRMKVAGARMIRAINQSHQFEPLEGQQYYETIIERLSTIVSGVMYSLQLTQSIGGCEV</sequence>
<dbReference type="RefSeq" id="WP_118139098.1">
    <property type="nucleotide sequence ID" value="NZ_JAPDVB010000001.1"/>
</dbReference>
<evidence type="ECO:0000313" key="3">
    <source>
        <dbReference type="EMBL" id="RGW71072.1"/>
    </source>
</evidence>
<dbReference type="Proteomes" id="UP000358159">
    <property type="component" value="Unassembled WGS sequence"/>
</dbReference>
<gene>
    <name evidence="3" type="ORF">DWV60_00735</name>
    <name evidence="2" type="ORF">F7D42_01635</name>
    <name evidence="1" type="ORF">ONT01_05915</name>
</gene>
<protein>
    <submittedName>
        <fullName evidence="2">Uncharacterized protein</fullName>
    </submittedName>
</protein>
<proteinExistence type="predicted"/>
<evidence type="ECO:0000313" key="1">
    <source>
        <dbReference type="EMBL" id="MCW4137312.1"/>
    </source>
</evidence>
<reference evidence="2 5" key="2">
    <citation type="submission" date="2019-09" db="EMBL/GenBank/DDBJ databases">
        <title>Distinct polysaccharide growth profiles of human intestinal Prevotella copri isolates.</title>
        <authorList>
            <person name="Fehlner-Peach H."/>
            <person name="Magnabosco C."/>
            <person name="Raghavan V."/>
            <person name="Scher J.U."/>
            <person name="Tett A."/>
            <person name="Cox L.M."/>
            <person name="Gottsegen C."/>
            <person name="Watters A."/>
            <person name="Wiltshire- Gordon J.D."/>
            <person name="Segata N."/>
            <person name="Bonneau R."/>
            <person name="Littman D.R."/>
        </authorList>
    </citation>
    <scope>NUCLEOTIDE SEQUENCE [LARGE SCALE GENOMIC DNA]</scope>
    <source>
        <strain evidence="2 5">BVe41219</strain>
    </source>
</reference>
<dbReference type="EMBL" id="VZAZ01000007">
    <property type="protein sequence ID" value="MQO54433.1"/>
    <property type="molecule type" value="Genomic_DNA"/>
</dbReference>
<dbReference type="EMBL" id="QSAQ01000001">
    <property type="protein sequence ID" value="RGW71072.1"/>
    <property type="molecule type" value="Genomic_DNA"/>
</dbReference>
<accession>A0A413CN25</accession>
<reference evidence="3 4" key="1">
    <citation type="submission" date="2018-08" db="EMBL/GenBank/DDBJ databases">
        <title>A genome reference for cultivated species of the human gut microbiota.</title>
        <authorList>
            <person name="Zou Y."/>
            <person name="Xue W."/>
            <person name="Luo G."/>
        </authorList>
    </citation>
    <scope>NUCLEOTIDE SEQUENCE [LARGE SCALE GENOMIC DNA]</scope>
    <source>
        <strain evidence="3 4">AF11-14</strain>
    </source>
</reference>
<dbReference type="Proteomes" id="UP000286077">
    <property type="component" value="Unassembled WGS sequence"/>
</dbReference>
<dbReference type="AlphaFoldDB" id="A0A413CN25"/>
<dbReference type="EMBL" id="JAPDVD010000001">
    <property type="protein sequence ID" value="MCW4137312.1"/>
    <property type="molecule type" value="Genomic_DNA"/>
</dbReference>
<reference evidence="1" key="3">
    <citation type="submission" date="2022-11" db="EMBL/GenBank/DDBJ databases">
        <title>Genomic repertoires linked with pathogenic potency of arthritogenic Prevotella copri isolated from the gut of rheumatoid arthritis patients.</title>
        <authorList>
            <person name="Nii T."/>
            <person name="Maeda Y."/>
            <person name="Motooka D."/>
            <person name="Naito M."/>
            <person name="Matsumoto Y."/>
            <person name="Ogawa T."/>
            <person name="Oguro-Igashira E."/>
            <person name="Kishikawa T."/>
            <person name="Yamashita M."/>
            <person name="Koizumi S."/>
            <person name="Kurakawa T."/>
            <person name="Okumura R."/>
            <person name="Kayama H."/>
            <person name="Murakami M."/>
            <person name="Sakaguchi T."/>
            <person name="Das B."/>
            <person name="Nakamura S."/>
            <person name="Okada Y."/>
            <person name="Kumanogoh A."/>
            <person name="Takeda K."/>
        </authorList>
    </citation>
    <scope>NUCLEOTIDE SEQUENCE</scope>
    <source>
        <strain evidence="1">H105_2-2</strain>
    </source>
</reference>
<name>A0A413CN25_9BACT</name>
<comment type="caution">
    <text evidence="2">The sequence shown here is derived from an EMBL/GenBank/DDBJ whole genome shotgun (WGS) entry which is preliminary data.</text>
</comment>
<evidence type="ECO:0000313" key="4">
    <source>
        <dbReference type="Proteomes" id="UP000286077"/>
    </source>
</evidence>